<dbReference type="EMBL" id="KZ824445">
    <property type="protein sequence ID" value="RAK99569.1"/>
    <property type="molecule type" value="Genomic_DNA"/>
</dbReference>
<dbReference type="STRING" id="1448316.A0A395GW17"/>
<dbReference type="AlphaFoldDB" id="A0A395GW17"/>
<keyword evidence="2" id="KW-1185">Reference proteome</keyword>
<organism evidence="1 2">
    <name type="scientific">Aspergillus ibericus CBS 121593</name>
    <dbReference type="NCBI Taxonomy" id="1448316"/>
    <lineage>
        <taxon>Eukaryota</taxon>
        <taxon>Fungi</taxon>
        <taxon>Dikarya</taxon>
        <taxon>Ascomycota</taxon>
        <taxon>Pezizomycotina</taxon>
        <taxon>Eurotiomycetes</taxon>
        <taxon>Eurotiomycetidae</taxon>
        <taxon>Eurotiales</taxon>
        <taxon>Aspergillaceae</taxon>
        <taxon>Aspergillus</taxon>
        <taxon>Aspergillus subgen. Circumdati</taxon>
    </lineage>
</organism>
<reference evidence="1 2" key="1">
    <citation type="submission" date="2018-02" db="EMBL/GenBank/DDBJ databases">
        <title>The genomes of Aspergillus section Nigri reveals drivers in fungal speciation.</title>
        <authorList>
            <consortium name="DOE Joint Genome Institute"/>
            <person name="Vesth T.C."/>
            <person name="Nybo J."/>
            <person name="Theobald S."/>
            <person name="Brandl J."/>
            <person name="Frisvad J.C."/>
            <person name="Nielsen K.F."/>
            <person name="Lyhne E.K."/>
            <person name="Kogle M.E."/>
            <person name="Kuo A."/>
            <person name="Riley R."/>
            <person name="Clum A."/>
            <person name="Nolan M."/>
            <person name="Lipzen A."/>
            <person name="Salamov A."/>
            <person name="Henrissat B."/>
            <person name="Wiebenga A."/>
            <person name="De vries R.P."/>
            <person name="Grigoriev I.V."/>
            <person name="Mortensen U.H."/>
            <person name="Andersen M.R."/>
            <person name="Baker S.E."/>
        </authorList>
    </citation>
    <scope>NUCLEOTIDE SEQUENCE [LARGE SCALE GENOMIC DNA]</scope>
    <source>
        <strain evidence="1 2">CBS 121593</strain>
    </source>
</reference>
<accession>A0A395GW17</accession>
<evidence type="ECO:0000313" key="1">
    <source>
        <dbReference type="EMBL" id="RAK99569.1"/>
    </source>
</evidence>
<dbReference type="OrthoDB" id="1262810at2759"/>
<protein>
    <submittedName>
        <fullName evidence="1">Uncharacterized protein</fullName>
    </submittedName>
</protein>
<name>A0A395GW17_9EURO</name>
<evidence type="ECO:0000313" key="2">
    <source>
        <dbReference type="Proteomes" id="UP000249402"/>
    </source>
</evidence>
<dbReference type="VEuPathDB" id="FungiDB:BO80DRAFT_503070"/>
<proteinExistence type="predicted"/>
<dbReference type="RefSeq" id="XP_025573897.1">
    <property type="nucleotide sequence ID" value="XM_025724362.1"/>
</dbReference>
<gene>
    <name evidence="1" type="ORF">BO80DRAFT_503070</name>
</gene>
<sequence length="633" mass="71380">MQRIIVSNGRRRPFVSLEQLEFLYLRAHLTRSRDIPSAYTGLRLLDHLHHIRAPASAVLYYPDDQPFGAWRLLQPLVSDPSQDVGAALDISFLHAQYTEEEPSPPQGEHRTWKQWLQQMWQIRFEIPLTGYHALSPECRQIARHQPEMFLGFLVTYWKSEAGKISGNETLKKDLLNLDVLCENGSMYPLGKTYIHTPPLEYVGRFIKAGGFFLWLKHGTSFDASQTAVLNEMAKALGFGDPQSELEFHLTILRHIGNANRDSIKLQDVDRLYDLYDQLGNTKCTHGLFCDILGIPNVHVTDFLRDLQKLRYGHSADADEIYKGLSQLVGTDPRNVCAWISTVTIETQDAPERLGDQPVRDITSLSFDEPPVSSAVAQQLTRSITVSPFILHVSPHHAFTSRSTVGSLLGLSHDRESTTKTIYVKYHELLQRVFVSARRAALPSRGAFDTTAVAQALELQHPDANGEVVRICTSDKIQRDKRIAAVGELLVFEVLSRLSSILPGFSRDNWQSSNRGYAMLHERYTDTRRGNGQEAATITYTDSEGVLTSILIDNGYLPADQWSDKRPKYSIDVKSATSPCEMPFYVRKRLHQRMQQMSASGTSAGSADFIYVVFRVFKVGHASMGMDVYVNPIP</sequence>
<dbReference type="Proteomes" id="UP000249402">
    <property type="component" value="Unassembled WGS sequence"/>
</dbReference>
<dbReference type="GeneID" id="37229227"/>